<dbReference type="InParanoid" id="A0A0R0LDQ8"/>
<reference evidence="2" key="3">
    <citation type="submission" date="2018-07" db="EMBL/GenBank/DDBJ databases">
        <title>WGS assembly of Glycine max.</title>
        <authorList>
            <person name="Schmutz J."/>
            <person name="Cannon S."/>
            <person name="Schlueter J."/>
            <person name="Ma J."/>
            <person name="Mitros T."/>
            <person name="Nelson W."/>
            <person name="Hyten D."/>
            <person name="Song Q."/>
            <person name="Thelen J."/>
            <person name="Cheng J."/>
            <person name="Xu D."/>
            <person name="Hellsten U."/>
            <person name="May G."/>
            <person name="Yu Y."/>
            <person name="Sakurai T."/>
            <person name="Umezawa T."/>
            <person name="Bhattacharyya M."/>
            <person name="Sandhu D."/>
            <person name="Valliyodan B."/>
            <person name="Lindquist E."/>
            <person name="Peto M."/>
            <person name="Grant D."/>
            <person name="Shu S."/>
            <person name="Goodstein D."/>
            <person name="Barry K."/>
            <person name="Futrell-Griggs M."/>
            <person name="Abernathy B."/>
            <person name="Du J."/>
            <person name="Tian Z."/>
            <person name="Zhu L."/>
            <person name="Gill N."/>
            <person name="Joshi T."/>
            <person name="Libault M."/>
            <person name="Sethuraman A."/>
            <person name="Zhang X."/>
            <person name="Shinozaki K."/>
            <person name="Nguyen H."/>
            <person name="Wing R."/>
            <person name="Cregan P."/>
            <person name="Specht J."/>
            <person name="Grimwood J."/>
            <person name="Rokhsar D."/>
            <person name="Stacey G."/>
            <person name="Shoemaker R."/>
            <person name="Jackson S."/>
        </authorList>
    </citation>
    <scope>NUCLEOTIDE SEQUENCE</scope>
    <source>
        <tissue evidence="2">Callus</tissue>
    </source>
</reference>
<evidence type="ECO:0000313" key="3">
    <source>
        <dbReference type="EnsemblPlants" id="KRH75673"/>
    </source>
</evidence>
<keyword evidence="1" id="KW-0812">Transmembrane</keyword>
<dbReference type="Gramene" id="KRH75673">
    <property type="protein sequence ID" value="KRH75673"/>
    <property type="gene ID" value="GLYMA_01G100300"/>
</dbReference>
<reference evidence="2 3" key="1">
    <citation type="journal article" date="2010" name="Nature">
        <title>Genome sequence of the palaeopolyploid soybean.</title>
        <authorList>
            <person name="Schmutz J."/>
            <person name="Cannon S.B."/>
            <person name="Schlueter J."/>
            <person name="Ma J."/>
            <person name="Mitros T."/>
            <person name="Nelson W."/>
            <person name="Hyten D.L."/>
            <person name="Song Q."/>
            <person name="Thelen J.J."/>
            <person name="Cheng J."/>
            <person name="Xu D."/>
            <person name="Hellsten U."/>
            <person name="May G.D."/>
            <person name="Yu Y."/>
            <person name="Sakurai T."/>
            <person name="Umezawa T."/>
            <person name="Bhattacharyya M.K."/>
            <person name="Sandhu D."/>
            <person name="Valliyodan B."/>
            <person name="Lindquist E."/>
            <person name="Peto M."/>
            <person name="Grant D."/>
            <person name="Shu S."/>
            <person name="Goodstein D."/>
            <person name="Barry K."/>
            <person name="Futrell-Griggs M."/>
            <person name="Abernathy B."/>
            <person name="Du J."/>
            <person name="Tian Z."/>
            <person name="Zhu L."/>
            <person name="Gill N."/>
            <person name="Joshi T."/>
            <person name="Libault M."/>
            <person name="Sethuraman A."/>
            <person name="Zhang X.-C."/>
            <person name="Shinozaki K."/>
            <person name="Nguyen H.T."/>
            <person name="Wing R.A."/>
            <person name="Cregan P."/>
            <person name="Specht J."/>
            <person name="Grimwood J."/>
            <person name="Rokhsar D."/>
            <person name="Stacey G."/>
            <person name="Shoemaker R.C."/>
            <person name="Jackson S.A."/>
        </authorList>
    </citation>
    <scope>NUCLEOTIDE SEQUENCE</scope>
    <source>
        <strain evidence="3">cv. Williams 82</strain>
        <tissue evidence="2">Callus</tissue>
    </source>
</reference>
<keyword evidence="1" id="KW-0472">Membrane</keyword>
<gene>
    <name evidence="2" type="ORF">GLYMA_01G100300</name>
</gene>
<dbReference type="AlphaFoldDB" id="A0A0R0LDQ8"/>
<reference evidence="3" key="2">
    <citation type="submission" date="2018-02" db="UniProtKB">
        <authorList>
            <consortium name="EnsemblPlants"/>
        </authorList>
    </citation>
    <scope>IDENTIFICATION</scope>
    <source>
        <strain evidence="3">Williams 82</strain>
    </source>
</reference>
<evidence type="ECO:0000256" key="1">
    <source>
        <dbReference type="SAM" id="Phobius"/>
    </source>
</evidence>
<keyword evidence="4" id="KW-1185">Reference proteome</keyword>
<dbReference type="Proteomes" id="UP000008827">
    <property type="component" value="Chromosome 1"/>
</dbReference>
<name>A0A0R0LDQ8_SOYBN</name>
<sequence length="69" mass="8299">MDQVRLKNEKTNQVKYVLPLSRQYRWIAYFKCFSFSLQILFILSFTTHKYSYSHKSFKGLLKEASIRNG</sequence>
<evidence type="ECO:0000313" key="4">
    <source>
        <dbReference type="Proteomes" id="UP000008827"/>
    </source>
</evidence>
<dbReference type="EMBL" id="CM000834">
    <property type="protein sequence ID" value="KRH75673.1"/>
    <property type="molecule type" value="Genomic_DNA"/>
</dbReference>
<feature type="transmembrane region" description="Helical" evidence="1">
    <location>
        <begin position="26"/>
        <end position="45"/>
    </location>
</feature>
<keyword evidence="1" id="KW-1133">Transmembrane helix</keyword>
<accession>A0A0R0LDQ8</accession>
<evidence type="ECO:0000313" key="2">
    <source>
        <dbReference type="EMBL" id="KRH75673.1"/>
    </source>
</evidence>
<proteinExistence type="predicted"/>
<organism evidence="2">
    <name type="scientific">Glycine max</name>
    <name type="common">Soybean</name>
    <name type="synonym">Glycine hispida</name>
    <dbReference type="NCBI Taxonomy" id="3847"/>
    <lineage>
        <taxon>Eukaryota</taxon>
        <taxon>Viridiplantae</taxon>
        <taxon>Streptophyta</taxon>
        <taxon>Embryophyta</taxon>
        <taxon>Tracheophyta</taxon>
        <taxon>Spermatophyta</taxon>
        <taxon>Magnoliopsida</taxon>
        <taxon>eudicotyledons</taxon>
        <taxon>Gunneridae</taxon>
        <taxon>Pentapetalae</taxon>
        <taxon>rosids</taxon>
        <taxon>fabids</taxon>
        <taxon>Fabales</taxon>
        <taxon>Fabaceae</taxon>
        <taxon>Papilionoideae</taxon>
        <taxon>50 kb inversion clade</taxon>
        <taxon>NPAAA clade</taxon>
        <taxon>indigoferoid/millettioid clade</taxon>
        <taxon>Phaseoleae</taxon>
        <taxon>Glycine</taxon>
        <taxon>Glycine subgen. Soja</taxon>
    </lineage>
</organism>
<dbReference type="EnsemblPlants" id="KRH75673">
    <property type="protein sequence ID" value="KRH75673"/>
    <property type="gene ID" value="GLYMA_01G100300"/>
</dbReference>
<protein>
    <submittedName>
        <fullName evidence="2 3">Uncharacterized protein</fullName>
    </submittedName>
</protein>